<accession>A0ABU3PGY2</accession>
<evidence type="ECO:0000313" key="2">
    <source>
        <dbReference type="Proteomes" id="UP001246372"/>
    </source>
</evidence>
<gene>
    <name evidence="1" type="ORF">RQP53_21390</name>
</gene>
<proteinExistence type="predicted"/>
<name>A0ABU3PGY2_9BURK</name>
<comment type="caution">
    <text evidence="1">The sequence shown here is derived from an EMBL/GenBank/DDBJ whole genome shotgun (WGS) entry which is preliminary data.</text>
</comment>
<organism evidence="1 2">
    <name type="scientific">Roseateles aquae</name>
    <dbReference type="NCBI Taxonomy" id="3077235"/>
    <lineage>
        <taxon>Bacteria</taxon>
        <taxon>Pseudomonadati</taxon>
        <taxon>Pseudomonadota</taxon>
        <taxon>Betaproteobacteria</taxon>
        <taxon>Burkholderiales</taxon>
        <taxon>Sphaerotilaceae</taxon>
        <taxon>Roseateles</taxon>
    </lineage>
</organism>
<sequence>MEPLLRWRRASRGWIGLMLGVGLRLRVQLLCLMLAGLLAVVQQPAEQADEPRFADPTRPEALGQRSLRNINLQARAGLAHRSLLRMACSERLGDAELAGVGARDRALATQRCESSD</sequence>
<protein>
    <submittedName>
        <fullName evidence="1">Uncharacterized protein</fullName>
    </submittedName>
</protein>
<dbReference type="EMBL" id="JAVXZY010000011">
    <property type="protein sequence ID" value="MDT9001845.1"/>
    <property type="molecule type" value="Genomic_DNA"/>
</dbReference>
<reference evidence="1" key="1">
    <citation type="submission" date="2023-09" db="EMBL/GenBank/DDBJ databases">
        <title>Paucibacter sp. APW11 Genome sequencing and assembly.</title>
        <authorList>
            <person name="Kim I."/>
        </authorList>
    </citation>
    <scope>NUCLEOTIDE SEQUENCE</scope>
    <source>
        <strain evidence="1">APW11</strain>
    </source>
</reference>
<evidence type="ECO:0000313" key="1">
    <source>
        <dbReference type="EMBL" id="MDT9001845.1"/>
    </source>
</evidence>
<keyword evidence="2" id="KW-1185">Reference proteome</keyword>
<dbReference type="Proteomes" id="UP001246372">
    <property type="component" value="Unassembled WGS sequence"/>
</dbReference>
<dbReference type="RefSeq" id="WP_315652728.1">
    <property type="nucleotide sequence ID" value="NZ_JAVXZY010000011.1"/>
</dbReference>